<reference evidence="3" key="1">
    <citation type="submission" date="2016-10" db="EMBL/GenBank/DDBJ databases">
        <authorList>
            <person name="Benchimol M."/>
            <person name="Almeida L.G."/>
            <person name="Vasconcelos A.T."/>
            <person name="Perreira-Neves A."/>
            <person name="Rosa I.A."/>
            <person name="Tasca T."/>
            <person name="Bogo M.R."/>
            <person name="de Souza W."/>
        </authorList>
    </citation>
    <scope>NUCLEOTIDE SEQUENCE [LARGE SCALE GENOMIC DNA]</scope>
    <source>
        <strain evidence="3">K</strain>
    </source>
</reference>
<dbReference type="VEuPathDB" id="TrichDB:TRFO_09151"/>
<dbReference type="GO" id="GO:0016791">
    <property type="term" value="F:phosphatase activity"/>
    <property type="evidence" value="ECO:0007669"/>
    <property type="project" value="TreeGrafter"/>
</dbReference>
<dbReference type="OrthoDB" id="10257284at2759"/>
<dbReference type="GeneID" id="94829408"/>
<organism evidence="3 4">
    <name type="scientific">Tritrichomonas foetus</name>
    <dbReference type="NCBI Taxonomy" id="1144522"/>
    <lineage>
        <taxon>Eukaryota</taxon>
        <taxon>Metamonada</taxon>
        <taxon>Parabasalia</taxon>
        <taxon>Tritrichomonadida</taxon>
        <taxon>Tritrichomonadidae</taxon>
        <taxon>Tritrichomonas</taxon>
    </lineage>
</organism>
<dbReference type="InterPro" id="IPR050645">
    <property type="entry name" value="Histidine_acid_phosphatase"/>
</dbReference>
<dbReference type="InterPro" id="IPR029033">
    <property type="entry name" value="His_PPase_superfam"/>
</dbReference>
<dbReference type="InterPro" id="IPR000560">
    <property type="entry name" value="His_Pase_clade-2"/>
</dbReference>
<dbReference type="PANTHER" id="PTHR11567:SF110">
    <property type="entry name" value="2-PHOSPHOXYLOSE PHOSPHATASE 1"/>
    <property type="match status" value="1"/>
</dbReference>
<comment type="caution">
    <text evidence="3">The sequence shown here is derived from an EMBL/GenBank/DDBJ whole genome shotgun (WGS) entry which is preliminary data.</text>
</comment>
<dbReference type="PANTHER" id="PTHR11567">
    <property type="entry name" value="ACID PHOSPHATASE-RELATED"/>
    <property type="match status" value="1"/>
</dbReference>
<keyword evidence="4" id="KW-1185">Reference proteome</keyword>
<dbReference type="RefSeq" id="XP_068351125.1">
    <property type="nucleotide sequence ID" value="XM_068494704.1"/>
</dbReference>
<evidence type="ECO:0000256" key="2">
    <source>
        <dbReference type="ARBA" id="ARBA00022801"/>
    </source>
</evidence>
<proteinExistence type="inferred from homology"/>
<accession>A0A1J4JL46</accession>
<dbReference type="EMBL" id="MLAK01001082">
    <property type="protein sequence ID" value="OHS97988.1"/>
    <property type="molecule type" value="Genomic_DNA"/>
</dbReference>
<dbReference type="Pfam" id="PF00328">
    <property type="entry name" value="His_Phos_2"/>
    <property type="match status" value="1"/>
</dbReference>
<gene>
    <name evidence="3" type="ORF">TRFO_09151</name>
</gene>
<evidence type="ECO:0000313" key="4">
    <source>
        <dbReference type="Proteomes" id="UP000179807"/>
    </source>
</evidence>
<name>A0A1J4JL46_9EUKA</name>
<evidence type="ECO:0000313" key="3">
    <source>
        <dbReference type="EMBL" id="OHS97988.1"/>
    </source>
</evidence>
<protein>
    <submittedName>
        <fullName evidence="3">Histidine acid phosphatase</fullName>
    </submittedName>
</protein>
<dbReference type="Gene3D" id="3.40.50.1240">
    <property type="entry name" value="Phosphoglycerate mutase-like"/>
    <property type="match status" value="1"/>
</dbReference>
<dbReference type="Proteomes" id="UP000179807">
    <property type="component" value="Unassembled WGS sequence"/>
</dbReference>
<keyword evidence="2" id="KW-0378">Hydrolase</keyword>
<comment type="similarity">
    <text evidence="1">Belongs to the histidine acid phosphatase family.</text>
</comment>
<dbReference type="AlphaFoldDB" id="A0A1J4JL46"/>
<dbReference type="CDD" id="cd07061">
    <property type="entry name" value="HP_HAP_like"/>
    <property type="match status" value="1"/>
</dbReference>
<sequence length="390" mass="45264">MVNSTIPCSGPLRLPIPVKGATLLSLFLFTRHGARAPADVYGRADKIGNWSCGTIYSKFPLRRIPIVNSEILSNFYEQSPEKVNFPPLCQNGQLTDLGVEQHENLGKLYRKYLIDETHLLSNEFNPNEIYLRTSFIQRCIESSLNLLHGMYPPNKDENLYINITTGAYMNEPLCPYHRSTPKFKELTVDFLKTPEFLERKRFLDNYKINIFKVMNITNIKHDEIMYLFPGDFLNCYRCSNQELPLDESQNEIDDVLFAQLMSNMAFYEAGYFKFVGNLAYQPIFQLMDDEIEKILTKQKQTKFTLFSGHDTTLSAILVGLGYDDLIAPPPFASHLAVELWLEHGEHYLRFVYNGDIIDYQGKRMIPLDEFRKCFIKEKIRNSQEEHSDEI</sequence>
<evidence type="ECO:0000256" key="1">
    <source>
        <dbReference type="ARBA" id="ARBA00005375"/>
    </source>
</evidence>
<dbReference type="SUPFAM" id="SSF53254">
    <property type="entry name" value="Phosphoglycerate mutase-like"/>
    <property type="match status" value="1"/>
</dbReference>